<evidence type="ECO:0000313" key="2">
    <source>
        <dbReference type="EMBL" id="KPQ27291.1"/>
    </source>
</evidence>
<evidence type="ECO:0000259" key="1">
    <source>
        <dbReference type="Pfam" id="PF20376"/>
    </source>
</evidence>
<accession>A0A0P8CV47</accession>
<dbReference type="AlphaFoldDB" id="A0A0P8CV47"/>
<comment type="caution">
    <text evidence="2">The sequence shown here is derived from an EMBL/GenBank/DDBJ whole genome shotgun (WGS) entry which is preliminary data.</text>
</comment>
<dbReference type="Proteomes" id="UP000050416">
    <property type="component" value="Unassembled WGS sequence"/>
</dbReference>
<evidence type="ECO:0000313" key="3">
    <source>
        <dbReference type="Proteomes" id="UP000050416"/>
    </source>
</evidence>
<dbReference type="OrthoDB" id="9793837at2"/>
<gene>
    <name evidence="2" type="ORF">HLUCCX14_15410</name>
</gene>
<dbReference type="STRING" id="1305731.GCA_000934705_02632"/>
<reference evidence="2 3" key="1">
    <citation type="submission" date="2015-09" db="EMBL/GenBank/DDBJ databases">
        <title>Identification and resolution of microdiversity through metagenomic sequencing of parallel consortia.</title>
        <authorList>
            <person name="Nelson W.C."/>
            <person name="Romine M.F."/>
            <person name="Lindemann S.R."/>
        </authorList>
    </citation>
    <scope>NUCLEOTIDE SEQUENCE [LARGE SCALE GENOMIC DNA]</scope>
    <source>
        <strain evidence="2">HL-55</strain>
    </source>
</reference>
<dbReference type="Pfam" id="PF20376">
    <property type="entry name" value="DUF6671"/>
    <property type="match status" value="1"/>
</dbReference>
<dbReference type="PATRIC" id="fig|1305731.5.peg.1863"/>
<name>A0A0P8CV47_9GAMM</name>
<feature type="domain" description="DUF6671" evidence="1">
    <location>
        <begin position="69"/>
        <end position="273"/>
    </location>
</feature>
<organism evidence="2 3">
    <name type="scientific">Marinobacter excellens HL-55</name>
    <dbReference type="NCBI Taxonomy" id="1305731"/>
    <lineage>
        <taxon>Bacteria</taxon>
        <taxon>Pseudomonadati</taxon>
        <taxon>Pseudomonadota</taxon>
        <taxon>Gammaproteobacteria</taxon>
        <taxon>Pseudomonadales</taxon>
        <taxon>Marinobacteraceae</taxon>
        <taxon>Marinobacter</taxon>
    </lineage>
</organism>
<sequence>MTIWNGRAAILLTQHQKLPAVSPALASLGIHVTGSQVIDTDTLGTFTRDIDRVASQRETALKKATIAANQKTGCLGLGSEGAFGGGFFCINLEIVCLFDPKHQLVLYGEYSAPFGLEQSLIGSKQELLEILDRCPVGQGLVMRPERNDHPEMHKGLSDREHIIETYERMKRQSASGQIFVEYDLRAHQSVNRMANIRKAAENLGEKMQSFCPGCQSAGFWMTAIEPGLRCRDCDAPTDRPKAAVWSCPACNYQEARPVKSETTGPEFCPYCNP</sequence>
<dbReference type="InterPro" id="IPR046612">
    <property type="entry name" value="DUF6671"/>
</dbReference>
<protein>
    <recommendedName>
        <fullName evidence="1">DUF6671 domain-containing protein</fullName>
    </recommendedName>
</protein>
<dbReference type="EMBL" id="LJZQ01000031">
    <property type="protein sequence ID" value="KPQ27291.1"/>
    <property type="molecule type" value="Genomic_DNA"/>
</dbReference>
<proteinExistence type="predicted"/>